<accession>I7IVE1</accession>
<organism evidence="1 2">
    <name type="scientific">Lactobacillus hominis DSM 23910 = CRBIP 24.179</name>
    <dbReference type="NCBI Taxonomy" id="1423758"/>
    <lineage>
        <taxon>Bacteria</taxon>
        <taxon>Bacillati</taxon>
        <taxon>Bacillota</taxon>
        <taxon>Bacilli</taxon>
        <taxon>Lactobacillales</taxon>
        <taxon>Lactobacillaceae</taxon>
        <taxon>Lactobacillus</taxon>
    </lineage>
</organism>
<gene>
    <name evidence="1" type="ORF">BN55_06905</name>
</gene>
<dbReference type="RefSeq" id="WP_008469980.1">
    <property type="nucleotide sequence ID" value="NZ_AYZP01000003.1"/>
</dbReference>
<name>I7IVE1_9LACO</name>
<dbReference type="EMBL" id="CAKE01000002">
    <property type="protein sequence ID" value="CCI81283.1"/>
    <property type="molecule type" value="Genomic_DNA"/>
</dbReference>
<protein>
    <submittedName>
        <fullName evidence="1">Uncharacterized protein</fullName>
    </submittedName>
</protein>
<keyword evidence="2" id="KW-1185">Reference proteome</keyword>
<evidence type="ECO:0000313" key="1">
    <source>
        <dbReference type="EMBL" id="CCI81283.1"/>
    </source>
</evidence>
<dbReference type="OrthoDB" id="2294509at2"/>
<dbReference type="Proteomes" id="UP000009320">
    <property type="component" value="Unassembled WGS sequence"/>
</dbReference>
<dbReference type="GeneID" id="82846560"/>
<evidence type="ECO:0000313" key="2">
    <source>
        <dbReference type="Proteomes" id="UP000009320"/>
    </source>
</evidence>
<reference evidence="1 2" key="1">
    <citation type="submission" date="2012-06" db="EMBL/GenBank/DDBJ databases">
        <title>Draft Genome Sequence of Lactobacillus hominis Strain CRBIP 24.179T, isolated from human intestine.</title>
        <authorList>
            <person name="Cousin S."/>
            <person name="Ma L."/>
            <person name="Bizet C."/>
            <person name="Loux V."/>
            <person name="Bouchier C."/>
            <person name="Clermont D."/>
            <person name="Creno S."/>
        </authorList>
    </citation>
    <scope>NUCLEOTIDE SEQUENCE [LARGE SCALE GENOMIC DNA]</scope>
    <source>
        <strain evidence="2">CRBIP 24.179T</strain>
    </source>
</reference>
<dbReference type="eggNOG" id="ENOG50309HE">
    <property type="taxonomic scope" value="Bacteria"/>
</dbReference>
<sequence>MKRINYTRKHHMYLMNHKNGDVIEVKMDKKNKSFKKIRLYRQDGLGNYYLDPHAEFKEKDQNSLATKENIVEAGKKVSRHVASPHHWHHKVRPIFNADHKIIDFEPRLNLKHHTQVQNAKRYLRHLENNHADFLFRKNNKGYLKAPWNYVKDVIYEDRNKEMVLAHKVHKLTK</sequence>
<proteinExistence type="predicted"/>
<dbReference type="AlphaFoldDB" id="I7IVE1"/>
<comment type="caution">
    <text evidence="1">The sequence shown here is derived from an EMBL/GenBank/DDBJ whole genome shotgun (WGS) entry which is preliminary data.</text>
</comment>